<protein>
    <submittedName>
        <fullName evidence="5">HTH CENPB-type domain-containing protein</fullName>
    </submittedName>
</protein>
<dbReference type="GO" id="GO:0005634">
    <property type="term" value="C:nucleus"/>
    <property type="evidence" value="ECO:0007669"/>
    <property type="project" value="UniProtKB-SubCell"/>
</dbReference>
<dbReference type="Proteomes" id="UP000887574">
    <property type="component" value="Unplaced"/>
</dbReference>
<dbReference type="PANTHER" id="PTHR19303">
    <property type="entry name" value="TRANSPOSON"/>
    <property type="match status" value="1"/>
</dbReference>
<proteinExistence type="predicted"/>
<comment type="subcellular location">
    <subcellularLocation>
        <location evidence="1">Nucleus</location>
    </subcellularLocation>
</comment>
<evidence type="ECO:0000256" key="1">
    <source>
        <dbReference type="ARBA" id="ARBA00004123"/>
    </source>
</evidence>
<keyword evidence="2" id="KW-0238">DNA-binding</keyword>
<dbReference type="Gene3D" id="1.10.10.60">
    <property type="entry name" value="Homeodomain-like"/>
    <property type="match status" value="2"/>
</dbReference>
<dbReference type="AlphaFoldDB" id="A0A915DZ90"/>
<organism evidence="4 5">
    <name type="scientific">Ditylenchus dipsaci</name>
    <dbReference type="NCBI Taxonomy" id="166011"/>
    <lineage>
        <taxon>Eukaryota</taxon>
        <taxon>Metazoa</taxon>
        <taxon>Ecdysozoa</taxon>
        <taxon>Nematoda</taxon>
        <taxon>Chromadorea</taxon>
        <taxon>Rhabditida</taxon>
        <taxon>Tylenchina</taxon>
        <taxon>Tylenchomorpha</taxon>
        <taxon>Sphaerularioidea</taxon>
        <taxon>Anguinidae</taxon>
        <taxon>Anguininae</taxon>
        <taxon>Ditylenchus</taxon>
    </lineage>
</organism>
<reference evidence="5" key="1">
    <citation type="submission" date="2022-11" db="UniProtKB">
        <authorList>
            <consortium name="WormBaseParasite"/>
        </authorList>
    </citation>
    <scope>IDENTIFICATION</scope>
</reference>
<dbReference type="InterPro" id="IPR050863">
    <property type="entry name" value="CenT-Element_Derived"/>
</dbReference>
<evidence type="ECO:0000313" key="4">
    <source>
        <dbReference type="Proteomes" id="UP000887574"/>
    </source>
</evidence>
<evidence type="ECO:0000313" key="5">
    <source>
        <dbReference type="WBParaSite" id="jg24758"/>
    </source>
</evidence>
<dbReference type="PROSITE" id="PS51253">
    <property type="entry name" value="HTH_CENPB"/>
    <property type="match status" value="1"/>
</dbReference>
<dbReference type="InterPro" id="IPR006600">
    <property type="entry name" value="HTH_CenpB_DNA-bd_dom"/>
</dbReference>
<sequence>MSTLSKKRRVISLEDKRKIIALVDQKKSYAKIGTEFGGLSKSTIATIVKDRQAVHSAIEDGNSSKRARLQPVMHHDVEESVLQWLKDARSRNIPVTGPLLAEKARILAVEWQRNSEMRW</sequence>
<dbReference type="WBParaSite" id="jg24758">
    <property type="protein sequence ID" value="jg24758"/>
    <property type="gene ID" value="jg24758"/>
</dbReference>
<dbReference type="GO" id="GO:0003677">
    <property type="term" value="F:DNA binding"/>
    <property type="evidence" value="ECO:0007669"/>
    <property type="project" value="UniProtKB-KW"/>
</dbReference>
<dbReference type="SUPFAM" id="SSF46689">
    <property type="entry name" value="Homeodomain-like"/>
    <property type="match status" value="2"/>
</dbReference>
<keyword evidence="4" id="KW-1185">Reference proteome</keyword>
<dbReference type="InterPro" id="IPR009057">
    <property type="entry name" value="Homeodomain-like_sf"/>
</dbReference>
<feature type="domain" description="HTH CENPB-type" evidence="3">
    <location>
        <begin position="65"/>
        <end position="119"/>
    </location>
</feature>
<evidence type="ECO:0000256" key="2">
    <source>
        <dbReference type="ARBA" id="ARBA00023125"/>
    </source>
</evidence>
<dbReference type="Pfam" id="PF03221">
    <property type="entry name" value="HTH_Tnp_Tc5"/>
    <property type="match status" value="1"/>
</dbReference>
<dbReference type="PANTHER" id="PTHR19303:SF73">
    <property type="entry name" value="PROTEIN PDC2"/>
    <property type="match status" value="1"/>
</dbReference>
<evidence type="ECO:0000259" key="3">
    <source>
        <dbReference type="PROSITE" id="PS51253"/>
    </source>
</evidence>
<name>A0A915DZ90_9BILA</name>
<accession>A0A915DZ90</accession>